<protein>
    <submittedName>
        <fullName evidence="8">Selenoprotein P</fullName>
    </submittedName>
</protein>
<feature type="domain" description="Selenoprotein P N-terminal" evidence="7">
    <location>
        <begin position="1"/>
        <end position="163"/>
    </location>
</feature>
<dbReference type="PANTHER" id="PTHR10105:SF3">
    <property type="entry name" value="SELENOPROTEIN P"/>
    <property type="match status" value="1"/>
</dbReference>
<organism evidence="8 9">
    <name type="scientific">Hippocampus comes</name>
    <name type="common">Tiger tail seahorse</name>
    <dbReference type="NCBI Taxonomy" id="109280"/>
    <lineage>
        <taxon>Eukaryota</taxon>
        <taxon>Metazoa</taxon>
        <taxon>Chordata</taxon>
        <taxon>Craniata</taxon>
        <taxon>Vertebrata</taxon>
        <taxon>Euteleostomi</taxon>
        <taxon>Actinopterygii</taxon>
        <taxon>Neopterygii</taxon>
        <taxon>Teleostei</taxon>
        <taxon>Neoteleostei</taxon>
        <taxon>Acanthomorphata</taxon>
        <taxon>Syngnathiaria</taxon>
        <taxon>Syngnathiformes</taxon>
        <taxon>Syngnathoidei</taxon>
        <taxon>Syngnathidae</taxon>
        <taxon>Hippocampus</taxon>
    </lineage>
</organism>
<name>A0A3Q2YZ98_HIPCM</name>
<dbReference type="InterPro" id="IPR037941">
    <property type="entry name" value="SeP"/>
</dbReference>
<feature type="region of interest" description="Disordered" evidence="6">
    <location>
        <begin position="95"/>
        <end position="181"/>
    </location>
</feature>
<evidence type="ECO:0000313" key="9">
    <source>
        <dbReference type="Proteomes" id="UP000264820"/>
    </source>
</evidence>
<dbReference type="GO" id="GO:0005576">
    <property type="term" value="C:extracellular region"/>
    <property type="evidence" value="ECO:0007669"/>
    <property type="project" value="UniProtKB-SubCell"/>
</dbReference>
<evidence type="ECO:0000256" key="4">
    <source>
        <dbReference type="ARBA" id="ARBA00022933"/>
    </source>
</evidence>
<keyword evidence="9" id="KW-1185">Reference proteome</keyword>
<evidence type="ECO:0000259" key="7">
    <source>
        <dbReference type="Pfam" id="PF04592"/>
    </source>
</evidence>
<dbReference type="STRING" id="109280.ENSHCOP00000024535"/>
<reference evidence="8" key="1">
    <citation type="submission" date="2025-08" db="UniProtKB">
        <authorList>
            <consortium name="Ensembl"/>
        </authorList>
    </citation>
    <scope>IDENTIFICATION</scope>
</reference>
<dbReference type="Pfam" id="PF04592">
    <property type="entry name" value="SelP_N"/>
    <property type="match status" value="1"/>
</dbReference>
<dbReference type="Ensembl" id="ENSHCOT00000017835.1">
    <property type="protein sequence ID" value="ENSHCOP00000024535.1"/>
    <property type="gene ID" value="ENSHCOG00000013953.1"/>
</dbReference>
<evidence type="ECO:0000313" key="8">
    <source>
        <dbReference type="Ensembl" id="ENSHCOP00000024535.1"/>
    </source>
</evidence>
<sequence length="181" mass="20460">MVVNHQGAHAQLLHSMLEQRLSANIALYKQEEHQPDVWQLLNGAKDDFFIYDRFECGRLTRQISLPYSIIGQGHIEGAIKDTYCNAEIPSECQVTTEEERPDAAPAVDAETGHHSQHHHGHHHHHHHQHGHHSHDPSLGHHHHGNRQMQIQSHHSLGQQASQGQSHVAPQEAQGMPVMQQP</sequence>
<dbReference type="InterPro" id="IPR007671">
    <property type="entry name" value="Selenoprotein-P_N"/>
</dbReference>
<keyword evidence="3" id="KW-0732">Signal</keyword>
<keyword evidence="4" id="KW-0712">Selenocysteine</keyword>
<comment type="subcellular location">
    <subcellularLocation>
        <location evidence="1">Secreted</location>
    </subcellularLocation>
</comment>
<proteinExistence type="predicted"/>
<feature type="compositionally biased region" description="Polar residues" evidence="6">
    <location>
        <begin position="146"/>
        <end position="167"/>
    </location>
</feature>
<dbReference type="AlphaFoldDB" id="A0A3Q2YZ98"/>
<feature type="compositionally biased region" description="Basic residues" evidence="6">
    <location>
        <begin position="114"/>
        <end position="132"/>
    </location>
</feature>
<dbReference type="GO" id="GO:0008430">
    <property type="term" value="F:selenium binding"/>
    <property type="evidence" value="ECO:0007669"/>
    <property type="project" value="InterPro"/>
</dbReference>
<reference evidence="8" key="2">
    <citation type="submission" date="2025-09" db="UniProtKB">
        <authorList>
            <consortium name="Ensembl"/>
        </authorList>
    </citation>
    <scope>IDENTIFICATION</scope>
</reference>
<dbReference type="GO" id="GO:0001887">
    <property type="term" value="P:selenium compound metabolic process"/>
    <property type="evidence" value="ECO:0007669"/>
    <property type="project" value="TreeGrafter"/>
</dbReference>
<accession>A0A3Q2YZ98</accession>
<keyword evidence="5" id="KW-0325">Glycoprotein</keyword>
<evidence type="ECO:0000256" key="5">
    <source>
        <dbReference type="ARBA" id="ARBA00023180"/>
    </source>
</evidence>
<evidence type="ECO:0000256" key="1">
    <source>
        <dbReference type="ARBA" id="ARBA00004613"/>
    </source>
</evidence>
<dbReference type="GeneTree" id="ENSGT00510000049326"/>
<evidence type="ECO:0000256" key="2">
    <source>
        <dbReference type="ARBA" id="ARBA00022525"/>
    </source>
</evidence>
<evidence type="ECO:0000256" key="6">
    <source>
        <dbReference type="SAM" id="MobiDB-lite"/>
    </source>
</evidence>
<dbReference type="Proteomes" id="UP000264820">
    <property type="component" value="Unplaced"/>
</dbReference>
<dbReference type="PANTHER" id="PTHR10105">
    <property type="entry name" value="SELENOPROTEIN P"/>
    <property type="match status" value="1"/>
</dbReference>
<keyword evidence="2" id="KW-0964">Secreted</keyword>
<evidence type="ECO:0000256" key="3">
    <source>
        <dbReference type="ARBA" id="ARBA00022729"/>
    </source>
</evidence>
<dbReference type="OMA" id="ARISECN"/>